<evidence type="ECO:0000256" key="1">
    <source>
        <dbReference type="SAM" id="MobiDB-lite"/>
    </source>
</evidence>
<gene>
    <name evidence="2" type="primary">adamts12</name>
    <name evidence="2" type="ORF">DAT39_021444</name>
</gene>
<protein>
    <submittedName>
        <fullName evidence="2">A disintegrin and metalloproteinase with thrombospondin motifs 12-like</fullName>
    </submittedName>
</protein>
<feature type="region of interest" description="Disordered" evidence="1">
    <location>
        <begin position="89"/>
        <end position="114"/>
    </location>
</feature>
<reference evidence="2" key="1">
    <citation type="submission" date="2020-07" db="EMBL/GenBank/DDBJ databases">
        <title>Clarias magur genome sequencing, assembly and annotation.</title>
        <authorList>
            <person name="Kushwaha B."/>
            <person name="Kumar R."/>
            <person name="Das P."/>
            <person name="Joshi C.G."/>
            <person name="Kumar D."/>
            <person name="Nagpure N.S."/>
            <person name="Pandey M."/>
            <person name="Agarwal S."/>
            <person name="Srivastava S."/>
            <person name="Singh M."/>
            <person name="Sahoo L."/>
            <person name="Jayasankar P."/>
            <person name="Meher P.K."/>
            <person name="Koringa P.G."/>
            <person name="Iquebal M.A."/>
            <person name="Das S.P."/>
            <person name="Bit A."/>
            <person name="Patnaik S."/>
            <person name="Patel N."/>
            <person name="Shah T.M."/>
            <person name="Hinsu A."/>
            <person name="Jena J.K."/>
        </authorList>
    </citation>
    <scope>NUCLEOTIDE SEQUENCE</scope>
    <source>
        <strain evidence="2">CIFAMagur01</strain>
        <tissue evidence="2">Testis</tissue>
    </source>
</reference>
<keyword evidence="3" id="KW-1185">Reference proteome</keyword>
<dbReference type="EMBL" id="QNUK01000906">
    <property type="protein sequence ID" value="KAF5888857.1"/>
    <property type="molecule type" value="Genomic_DNA"/>
</dbReference>
<proteinExistence type="predicted"/>
<sequence length="114" mass="12276">MNTPSDPTATSLSFILRKWTETVDSSLTRSRISSQAGGVAGVRWTHTGVLSLPSGVFLIEPVRGHTPTLTHPQQPHVVYRNSAWLSVRSRRSTHTQGDGHAPCGVTGQTGSVEM</sequence>
<evidence type="ECO:0000313" key="3">
    <source>
        <dbReference type="Proteomes" id="UP000727407"/>
    </source>
</evidence>
<name>A0A8J4WS95_CLAMG</name>
<comment type="caution">
    <text evidence="2">The sequence shown here is derived from an EMBL/GenBank/DDBJ whole genome shotgun (WGS) entry which is preliminary data.</text>
</comment>
<evidence type="ECO:0000313" key="2">
    <source>
        <dbReference type="EMBL" id="KAF5888857.1"/>
    </source>
</evidence>
<accession>A0A8J4WS95</accession>
<organism evidence="2 3">
    <name type="scientific">Clarias magur</name>
    <name type="common">Asian catfish</name>
    <name type="synonym">Macropteronotus magur</name>
    <dbReference type="NCBI Taxonomy" id="1594786"/>
    <lineage>
        <taxon>Eukaryota</taxon>
        <taxon>Metazoa</taxon>
        <taxon>Chordata</taxon>
        <taxon>Craniata</taxon>
        <taxon>Vertebrata</taxon>
        <taxon>Euteleostomi</taxon>
        <taxon>Actinopterygii</taxon>
        <taxon>Neopterygii</taxon>
        <taxon>Teleostei</taxon>
        <taxon>Ostariophysi</taxon>
        <taxon>Siluriformes</taxon>
        <taxon>Clariidae</taxon>
        <taxon>Clarias</taxon>
    </lineage>
</organism>
<dbReference type="AlphaFoldDB" id="A0A8J4WS95"/>
<dbReference type="Proteomes" id="UP000727407">
    <property type="component" value="Unassembled WGS sequence"/>
</dbReference>